<comment type="caution">
    <text evidence="2">The sequence shown here is derived from an EMBL/GenBank/DDBJ whole genome shotgun (WGS) entry which is preliminary data.</text>
</comment>
<dbReference type="EMBL" id="WIXP02000001">
    <property type="protein sequence ID" value="KAF6216664.1"/>
    <property type="molecule type" value="Genomic_DNA"/>
</dbReference>
<organism evidence="2 3">
    <name type="scientific">Apolygus lucorum</name>
    <name type="common">Small green plant bug</name>
    <name type="synonym">Lygocoris lucorum</name>
    <dbReference type="NCBI Taxonomy" id="248454"/>
    <lineage>
        <taxon>Eukaryota</taxon>
        <taxon>Metazoa</taxon>
        <taxon>Ecdysozoa</taxon>
        <taxon>Arthropoda</taxon>
        <taxon>Hexapoda</taxon>
        <taxon>Insecta</taxon>
        <taxon>Pterygota</taxon>
        <taxon>Neoptera</taxon>
        <taxon>Paraneoptera</taxon>
        <taxon>Hemiptera</taxon>
        <taxon>Heteroptera</taxon>
        <taxon>Panheteroptera</taxon>
        <taxon>Cimicomorpha</taxon>
        <taxon>Miridae</taxon>
        <taxon>Mirini</taxon>
        <taxon>Apolygus</taxon>
    </lineage>
</organism>
<evidence type="ECO:0000313" key="3">
    <source>
        <dbReference type="Proteomes" id="UP000466442"/>
    </source>
</evidence>
<dbReference type="Gene3D" id="3.30.1140.40">
    <property type="entry name" value="Tctex-1"/>
    <property type="match status" value="1"/>
</dbReference>
<dbReference type="InterPro" id="IPR005334">
    <property type="entry name" value="Tctex-1-like"/>
</dbReference>
<gene>
    <name evidence="2" type="ORF">GE061_001010</name>
</gene>
<reference evidence="2" key="1">
    <citation type="journal article" date="2021" name="Mol. Ecol. Resour.">
        <title>Apolygus lucorum genome provides insights into omnivorousness and mesophyll feeding.</title>
        <authorList>
            <person name="Liu Y."/>
            <person name="Liu H."/>
            <person name="Wang H."/>
            <person name="Huang T."/>
            <person name="Liu B."/>
            <person name="Yang B."/>
            <person name="Yin L."/>
            <person name="Li B."/>
            <person name="Zhang Y."/>
            <person name="Zhang S."/>
            <person name="Jiang F."/>
            <person name="Zhang X."/>
            <person name="Ren Y."/>
            <person name="Wang B."/>
            <person name="Wang S."/>
            <person name="Lu Y."/>
            <person name="Wu K."/>
            <person name="Fan W."/>
            <person name="Wang G."/>
        </authorList>
    </citation>
    <scope>NUCLEOTIDE SEQUENCE</scope>
    <source>
        <strain evidence="2">12Hb</strain>
    </source>
</reference>
<proteinExistence type="inferred from homology"/>
<sequence>MEKRLLRRSSFTQALAKQVLEQAHVIDQLTKKRNAAKEAAQMLEKGFTFQLDSLNPFRPEIVNKIIEDVLTEAMDGFYYNPKESPVLCKQLSVRIRNRVKALKFERYKIVCVVEIVQKNLQGVRSVCSFLWDPQRDHFTTFQFDKFDLLAIAYVFVRRLPIVTYPLCFCFSFPASVHWPVSSQFCDISYRS</sequence>
<evidence type="ECO:0000313" key="2">
    <source>
        <dbReference type="EMBL" id="KAF6216664.1"/>
    </source>
</evidence>
<dbReference type="Proteomes" id="UP000466442">
    <property type="component" value="Linkage Group LG1"/>
</dbReference>
<name>A0A8S9Y740_APOLU</name>
<dbReference type="GO" id="GO:0007018">
    <property type="term" value="P:microtubule-based movement"/>
    <property type="evidence" value="ECO:0007669"/>
    <property type="project" value="TreeGrafter"/>
</dbReference>
<dbReference type="PANTHER" id="PTHR21255">
    <property type="entry name" value="T-COMPLEX-ASSOCIATED-TESTIS-EXPRESSED 1/ DYNEIN LIGHT CHAIN"/>
    <property type="match status" value="1"/>
</dbReference>
<dbReference type="GO" id="GO:0045505">
    <property type="term" value="F:dynein intermediate chain binding"/>
    <property type="evidence" value="ECO:0007669"/>
    <property type="project" value="TreeGrafter"/>
</dbReference>
<dbReference type="OrthoDB" id="10248487at2759"/>
<dbReference type="PANTHER" id="PTHR21255:SF65">
    <property type="entry name" value="TCTEX1 DOMAIN-CONTAINING PROTEIN 2"/>
    <property type="match status" value="1"/>
</dbReference>
<evidence type="ECO:0008006" key="4">
    <source>
        <dbReference type="Google" id="ProtNLM"/>
    </source>
</evidence>
<dbReference type="GO" id="GO:0005737">
    <property type="term" value="C:cytoplasm"/>
    <property type="evidence" value="ECO:0007669"/>
    <property type="project" value="TreeGrafter"/>
</dbReference>
<accession>A0A8S9Y740</accession>
<dbReference type="CDD" id="cd21451">
    <property type="entry name" value="DLC-like_TCTEX1D"/>
    <property type="match status" value="1"/>
</dbReference>
<dbReference type="GO" id="GO:0005868">
    <property type="term" value="C:cytoplasmic dynein complex"/>
    <property type="evidence" value="ECO:0007669"/>
    <property type="project" value="TreeGrafter"/>
</dbReference>
<dbReference type="Pfam" id="PF03645">
    <property type="entry name" value="Tctex-1"/>
    <property type="match status" value="1"/>
</dbReference>
<dbReference type="AlphaFoldDB" id="A0A8S9Y740"/>
<protein>
    <recommendedName>
        <fullName evidence="4">Tctex1 domain-containing protein 2</fullName>
    </recommendedName>
</protein>
<keyword evidence="3" id="KW-1185">Reference proteome</keyword>
<evidence type="ECO:0000256" key="1">
    <source>
        <dbReference type="ARBA" id="ARBA00005361"/>
    </source>
</evidence>
<comment type="similarity">
    <text evidence="1">Belongs to the dynein light chain Tctex-type family.</text>
</comment>
<dbReference type="InterPro" id="IPR038586">
    <property type="entry name" value="Tctex-1-like_sf"/>
</dbReference>